<name>A0A1H6CGZ5_9BACT</name>
<gene>
    <name evidence="2" type="ORF">SAMN05421819_4508</name>
</gene>
<dbReference type="Proteomes" id="UP000236728">
    <property type="component" value="Unassembled WGS sequence"/>
</dbReference>
<keyword evidence="3" id="KW-1185">Reference proteome</keyword>
<sequence length="72" mass="7977">MIECMEFIGKVVSKFTIYEDTIDGPEICIEFTDGTVFSSCLKMSTSLEATVTRDDGGQPQLLKDYSTTPVSR</sequence>
<reference evidence="2 3" key="1">
    <citation type="submission" date="2016-10" db="EMBL/GenBank/DDBJ databases">
        <authorList>
            <person name="de Groot N.N."/>
        </authorList>
    </citation>
    <scope>NUCLEOTIDE SEQUENCE [LARGE SCALE GENOMIC DNA]</scope>
    <source>
        <strain evidence="2 3">DSM 22489</strain>
    </source>
</reference>
<evidence type="ECO:0000256" key="1">
    <source>
        <dbReference type="SAM" id="MobiDB-lite"/>
    </source>
</evidence>
<dbReference type="OrthoDB" id="123162at2"/>
<organism evidence="2 3">
    <name type="scientific">Bryocella elongata</name>
    <dbReference type="NCBI Taxonomy" id="863522"/>
    <lineage>
        <taxon>Bacteria</taxon>
        <taxon>Pseudomonadati</taxon>
        <taxon>Acidobacteriota</taxon>
        <taxon>Terriglobia</taxon>
        <taxon>Terriglobales</taxon>
        <taxon>Acidobacteriaceae</taxon>
        <taxon>Bryocella</taxon>
    </lineage>
</organism>
<proteinExistence type="predicted"/>
<dbReference type="EMBL" id="FNVA01000010">
    <property type="protein sequence ID" value="SEG71646.1"/>
    <property type="molecule type" value="Genomic_DNA"/>
</dbReference>
<accession>A0A1H6CGZ5</accession>
<evidence type="ECO:0000313" key="2">
    <source>
        <dbReference type="EMBL" id="SEG71646.1"/>
    </source>
</evidence>
<dbReference type="RefSeq" id="WP_103935340.1">
    <property type="nucleotide sequence ID" value="NZ_FNVA01000010.1"/>
</dbReference>
<protein>
    <submittedName>
        <fullName evidence="2">Uncharacterized protein</fullName>
    </submittedName>
</protein>
<dbReference type="AlphaFoldDB" id="A0A1H6CGZ5"/>
<evidence type="ECO:0000313" key="3">
    <source>
        <dbReference type="Proteomes" id="UP000236728"/>
    </source>
</evidence>
<feature type="region of interest" description="Disordered" evidence="1">
    <location>
        <begin position="52"/>
        <end position="72"/>
    </location>
</feature>